<proteinExistence type="inferred from homology"/>
<keyword evidence="19" id="KW-1185">Reference proteome</keyword>
<dbReference type="Gene3D" id="3.40.50.620">
    <property type="entry name" value="HUPs"/>
    <property type="match status" value="2"/>
</dbReference>
<evidence type="ECO:0000256" key="11">
    <source>
        <dbReference type="ARBA" id="ARBA00029936"/>
    </source>
</evidence>
<evidence type="ECO:0000259" key="16">
    <source>
        <dbReference type="Pfam" id="PF08264"/>
    </source>
</evidence>
<dbReference type="PANTHER" id="PTHR11946">
    <property type="entry name" value="VALYL-TRNA SYNTHETASES"/>
    <property type="match status" value="1"/>
</dbReference>
<evidence type="ECO:0000256" key="9">
    <source>
        <dbReference type="ARBA" id="ARBA00023054"/>
    </source>
</evidence>
<evidence type="ECO:0000313" key="18">
    <source>
        <dbReference type="EMBL" id="KAA8495921.1"/>
    </source>
</evidence>
<evidence type="ECO:0000256" key="8">
    <source>
        <dbReference type="ARBA" id="ARBA00022917"/>
    </source>
</evidence>
<dbReference type="FunFam" id="1.10.287.380:FF:000001">
    <property type="entry name" value="Valine--tRNA ligase"/>
    <property type="match status" value="1"/>
</dbReference>
<dbReference type="GO" id="GO:0005524">
    <property type="term" value="F:ATP binding"/>
    <property type="evidence" value="ECO:0007669"/>
    <property type="project" value="UniProtKB-KW"/>
</dbReference>
<evidence type="ECO:0000313" key="19">
    <source>
        <dbReference type="Proteomes" id="UP000324585"/>
    </source>
</evidence>
<feature type="domain" description="Aminoacyl-tRNA synthetase class Ia" evidence="15">
    <location>
        <begin position="137"/>
        <end position="701"/>
    </location>
</feature>
<dbReference type="InterPro" id="IPR002303">
    <property type="entry name" value="Valyl-tRNA_ligase"/>
</dbReference>
<dbReference type="InterPro" id="IPR013155">
    <property type="entry name" value="M/V/L/I-tRNA-synth_anticd-bd"/>
</dbReference>
<name>A0A5J4YWJ6_PORPP</name>
<dbReference type="FunFam" id="1.10.730.10:FF:000014">
    <property type="entry name" value="Valine--tRNA ligase"/>
    <property type="match status" value="1"/>
</dbReference>
<dbReference type="InterPro" id="IPR037118">
    <property type="entry name" value="Val-tRNA_synth_C_sf"/>
</dbReference>
<accession>A0A5J4YWJ6</accession>
<evidence type="ECO:0000256" key="10">
    <source>
        <dbReference type="ARBA" id="ARBA00023146"/>
    </source>
</evidence>
<dbReference type="Gene3D" id="1.10.287.380">
    <property type="entry name" value="Valyl-tRNA synthetase, C-terminal domain"/>
    <property type="match status" value="1"/>
</dbReference>
<dbReference type="PROSITE" id="PS00178">
    <property type="entry name" value="AA_TRNA_LIGASE_I"/>
    <property type="match status" value="1"/>
</dbReference>
<feature type="domain" description="Valyl-tRNA synthetase tRNA-binding arm" evidence="17">
    <location>
        <begin position="981"/>
        <end position="1045"/>
    </location>
</feature>
<evidence type="ECO:0000256" key="6">
    <source>
        <dbReference type="ARBA" id="ARBA00022741"/>
    </source>
</evidence>
<keyword evidence="9 14" id="KW-0175">Coiled coil</keyword>
<dbReference type="Gene3D" id="2.170.220.10">
    <property type="match status" value="1"/>
</dbReference>
<dbReference type="CDD" id="cd07962">
    <property type="entry name" value="Anticodon_Ia_Val"/>
    <property type="match status" value="1"/>
</dbReference>
<feature type="domain" description="Methionyl/Valyl/Leucyl/Isoleucyl-tRNA synthetase anticodon-binding" evidence="16">
    <location>
        <begin position="760"/>
        <end position="911"/>
    </location>
</feature>
<keyword evidence="8 13" id="KW-0648">Protein biosynthesis</keyword>
<dbReference type="InterPro" id="IPR010978">
    <property type="entry name" value="tRNA-bd_arm"/>
</dbReference>
<dbReference type="Pfam" id="PF08264">
    <property type="entry name" value="Anticodon_1"/>
    <property type="match status" value="1"/>
</dbReference>
<feature type="coiled-coil region" evidence="14">
    <location>
        <begin position="979"/>
        <end position="1048"/>
    </location>
</feature>
<dbReference type="SUPFAM" id="SSF50677">
    <property type="entry name" value="ValRS/IleRS/LeuRS editing domain"/>
    <property type="match status" value="1"/>
</dbReference>
<dbReference type="InterPro" id="IPR033705">
    <property type="entry name" value="Anticodon_Ia_Val"/>
</dbReference>
<dbReference type="PROSITE" id="PS51257">
    <property type="entry name" value="PROKAR_LIPOPROTEIN"/>
    <property type="match status" value="1"/>
</dbReference>
<dbReference type="InterPro" id="IPR009080">
    <property type="entry name" value="tRNAsynth_Ia_anticodon-bd"/>
</dbReference>
<evidence type="ECO:0000256" key="3">
    <source>
        <dbReference type="ARBA" id="ARBA00013169"/>
    </source>
</evidence>
<dbReference type="OrthoDB" id="629407at2759"/>
<dbReference type="OMA" id="GMTKMFP"/>
<dbReference type="Pfam" id="PF00133">
    <property type="entry name" value="tRNA-synt_1"/>
    <property type="match status" value="1"/>
</dbReference>
<dbReference type="SUPFAM" id="SSF46589">
    <property type="entry name" value="tRNA-binding arm"/>
    <property type="match status" value="1"/>
</dbReference>
<dbReference type="Gene3D" id="3.90.740.10">
    <property type="entry name" value="Valyl/Leucyl/Isoleucyl-tRNA synthetase, editing domain"/>
    <property type="match status" value="1"/>
</dbReference>
<dbReference type="InterPro" id="IPR014729">
    <property type="entry name" value="Rossmann-like_a/b/a_fold"/>
</dbReference>
<organism evidence="18 19">
    <name type="scientific">Porphyridium purpureum</name>
    <name type="common">Red alga</name>
    <name type="synonym">Porphyridium cruentum</name>
    <dbReference type="NCBI Taxonomy" id="35688"/>
    <lineage>
        <taxon>Eukaryota</taxon>
        <taxon>Rhodophyta</taxon>
        <taxon>Bangiophyceae</taxon>
        <taxon>Porphyridiales</taxon>
        <taxon>Porphyridiaceae</taxon>
        <taxon>Porphyridium</taxon>
    </lineage>
</organism>
<dbReference type="SUPFAM" id="SSF47323">
    <property type="entry name" value="Anticodon-binding domain of a subclass of class I aminoacyl-tRNA synthetases"/>
    <property type="match status" value="1"/>
</dbReference>
<dbReference type="FunFam" id="3.40.50.620:FF:000020">
    <property type="entry name" value="Valine--tRNA ligase, mitochondrial"/>
    <property type="match status" value="1"/>
</dbReference>
<dbReference type="InterPro" id="IPR001412">
    <property type="entry name" value="aa-tRNA-synth_I_CS"/>
</dbReference>
<dbReference type="FunFam" id="3.40.50.620:FF:000078">
    <property type="entry name" value="Valine--tRNA ligase, mitochondrial"/>
    <property type="match status" value="1"/>
</dbReference>
<evidence type="ECO:0000256" key="5">
    <source>
        <dbReference type="ARBA" id="ARBA00022598"/>
    </source>
</evidence>
<evidence type="ECO:0000256" key="14">
    <source>
        <dbReference type="SAM" id="Coils"/>
    </source>
</evidence>
<keyword evidence="4" id="KW-0963">Cytoplasm</keyword>
<protein>
    <recommendedName>
        <fullName evidence="3">valine--tRNA ligase</fullName>
        <ecNumber evidence="3">6.1.1.9</ecNumber>
    </recommendedName>
    <alternativeName>
        <fullName evidence="11">Valyl-tRNA synthetase</fullName>
    </alternativeName>
</protein>
<comment type="subcellular location">
    <subcellularLocation>
        <location evidence="1">Cytoplasm</location>
    </subcellularLocation>
</comment>
<dbReference type="NCBIfam" id="TIGR00422">
    <property type="entry name" value="valS"/>
    <property type="match status" value="1"/>
</dbReference>
<dbReference type="SUPFAM" id="SSF52374">
    <property type="entry name" value="Nucleotidylyl transferase"/>
    <property type="match status" value="1"/>
</dbReference>
<evidence type="ECO:0000256" key="2">
    <source>
        <dbReference type="ARBA" id="ARBA00005594"/>
    </source>
</evidence>
<evidence type="ECO:0000259" key="17">
    <source>
        <dbReference type="Pfam" id="PF10458"/>
    </source>
</evidence>
<sequence>MAARLPNTRMESSSSAPACFVPAIPAMSVLGCHATVAATAASRAFVRRLRGPMQAKVTASIAHSSMLGRRAKGTRGISMSIASNEVSLSSSSSTSGSAADEKRKKSAVARVKELREKLKLDEPMDTKYEAQNVEQAMYQWWEECGYFAPNAATLNDPSVPAFMMAMPPPNVTGGLHMGHAMFTTVEDIMTRYRRMKGECTLWLPGTDHAGIATQLLVERALAKESPPLKKTDLGREAFLERVWKWKEEKGGYITQQMRRLGASCDWSRERFTLDDQCSAAVAEAFVRLHEKGLIYRGEYMVNWSPNLQTAVSDLEVEFSDEQGKLYYFKYMLEGATDADEYIPVATTRPETILGDSAVCVHPEDPRFKKLIGKKVLVPILGRSIPVIADDYVDREFGTGALKITPAHDTNDYEIGKRHGLEMLNIMNADASINAQGGPKYEGLDRFDCRKRLWEDMEAQGLVLKVEDYTTRVPRSQRGGEIIEPRLSTQWFVRMESLAAPALEAVRSGSIQFKPERFEKVYYNWLENIHDWCISRQLWWGHRIPVWHVLERPGEFIVARSEQDARDQAERKYGPEKPVTLEQDPDVLDTWFSSGLWPFATLGWPNETPDLARFYPNVVMETGYDILFFWVSRMIMMGIEFMGKPPFSVVYMHGLVRDAKGKKMSKTVGNVIDPLDMIDQYNTDALRYTLVTGSTPGQDIPLSQEKVEANRNFANKLWNSGRYILGNLDLETEQSIATLRALNSSDFGRSCESLEALLLPERYILSKLTLLVDAVTNSLDNYSFGESGRLIQEFLWDEFADWYIEISKTRLASDDFSEQRKMEARCTLLYVFDSCLRLLHPFMPYVTEAVWQRLPHDEQVEEALIIARWPAVDVSVVSANDVAAFQRMQALVRAVRNARAEYQVEPKKRVAVTLQVADKVEAETFRTEVAMLALLARIDPSALTVEVVSNSTDQTQYGSGEYTQLIVAENLTAYLPLADLIDVEKERARLEKQQAGLEKNLEGLRKRLSAPGFAERAPADVVQQTSKQAQDLESQLAALSARLTELSRFAASKQ</sequence>
<comment type="caution">
    <text evidence="18">The sequence shown here is derived from an EMBL/GenBank/DDBJ whole genome shotgun (WGS) entry which is preliminary data.</text>
</comment>
<evidence type="ECO:0000256" key="13">
    <source>
        <dbReference type="RuleBase" id="RU363035"/>
    </source>
</evidence>
<keyword evidence="5 13" id="KW-0436">Ligase</keyword>
<dbReference type="GO" id="GO:0002161">
    <property type="term" value="F:aminoacyl-tRNA deacylase activity"/>
    <property type="evidence" value="ECO:0007669"/>
    <property type="project" value="InterPro"/>
</dbReference>
<dbReference type="HAMAP" id="MF_02004">
    <property type="entry name" value="Val_tRNA_synth_type1"/>
    <property type="match status" value="1"/>
</dbReference>
<dbReference type="InterPro" id="IPR002300">
    <property type="entry name" value="aa-tRNA-synth_Ia"/>
</dbReference>
<evidence type="ECO:0000259" key="15">
    <source>
        <dbReference type="Pfam" id="PF00133"/>
    </source>
</evidence>
<dbReference type="GO" id="GO:0005829">
    <property type="term" value="C:cytosol"/>
    <property type="evidence" value="ECO:0007669"/>
    <property type="project" value="TreeGrafter"/>
</dbReference>
<dbReference type="FunFam" id="3.90.740.10:FF:000005">
    <property type="entry name" value="Valine--tRNA ligase, mitochondrial"/>
    <property type="match status" value="1"/>
</dbReference>
<dbReference type="PRINTS" id="PR00986">
    <property type="entry name" value="TRNASYNTHVAL"/>
</dbReference>
<reference evidence="19" key="1">
    <citation type="journal article" date="2019" name="Nat. Commun.">
        <title>Expansion of phycobilisome linker gene families in mesophilic red algae.</title>
        <authorList>
            <person name="Lee J."/>
            <person name="Kim D."/>
            <person name="Bhattacharya D."/>
            <person name="Yoon H.S."/>
        </authorList>
    </citation>
    <scope>NUCLEOTIDE SEQUENCE [LARGE SCALE GENOMIC DNA]</scope>
    <source>
        <strain evidence="19">CCMP 1328</strain>
    </source>
</reference>
<evidence type="ECO:0000256" key="12">
    <source>
        <dbReference type="ARBA" id="ARBA00047552"/>
    </source>
</evidence>
<dbReference type="PANTHER" id="PTHR11946:SF93">
    <property type="entry name" value="VALINE--TRNA LIGASE, CHLOROPLASTIC_MITOCHONDRIAL 2"/>
    <property type="match status" value="1"/>
</dbReference>
<comment type="catalytic activity">
    <reaction evidence="12">
        <text>tRNA(Val) + L-valine + ATP = L-valyl-tRNA(Val) + AMP + diphosphate</text>
        <dbReference type="Rhea" id="RHEA:10704"/>
        <dbReference type="Rhea" id="RHEA-COMP:9672"/>
        <dbReference type="Rhea" id="RHEA-COMP:9708"/>
        <dbReference type="ChEBI" id="CHEBI:30616"/>
        <dbReference type="ChEBI" id="CHEBI:33019"/>
        <dbReference type="ChEBI" id="CHEBI:57762"/>
        <dbReference type="ChEBI" id="CHEBI:78442"/>
        <dbReference type="ChEBI" id="CHEBI:78537"/>
        <dbReference type="ChEBI" id="CHEBI:456215"/>
        <dbReference type="EC" id="6.1.1.9"/>
    </reaction>
</comment>
<dbReference type="GO" id="GO:0004832">
    <property type="term" value="F:valine-tRNA ligase activity"/>
    <property type="evidence" value="ECO:0007669"/>
    <property type="project" value="UniProtKB-EC"/>
</dbReference>
<dbReference type="AlphaFoldDB" id="A0A5J4YWJ6"/>
<dbReference type="EMBL" id="VRMN01000003">
    <property type="protein sequence ID" value="KAA8495921.1"/>
    <property type="molecule type" value="Genomic_DNA"/>
</dbReference>
<evidence type="ECO:0000256" key="7">
    <source>
        <dbReference type="ARBA" id="ARBA00022840"/>
    </source>
</evidence>
<dbReference type="NCBIfam" id="NF004349">
    <property type="entry name" value="PRK05729.1"/>
    <property type="match status" value="1"/>
</dbReference>
<keyword evidence="7 13" id="KW-0067">ATP-binding</keyword>
<dbReference type="GO" id="GO:0006438">
    <property type="term" value="P:valyl-tRNA aminoacylation"/>
    <property type="evidence" value="ECO:0007669"/>
    <property type="project" value="InterPro"/>
</dbReference>
<dbReference type="CDD" id="cd00817">
    <property type="entry name" value="ValRS_core"/>
    <property type="match status" value="1"/>
</dbReference>
<dbReference type="InterPro" id="IPR019499">
    <property type="entry name" value="Val-tRNA_synth_tRNA-bd"/>
</dbReference>
<keyword evidence="6 13" id="KW-0547">Nucleotide-binding</keyword>
<gene>
    <name evidence="18" type="ORF">FVE85_2076</name>
</gene>
<comment type="similarity">
    <text evidence="2 13">Belongs to the class-I aminoacyl-tRNA synthetase family.</text>
</comment>
<dbReference type="Proteomes" id="UP000324585">
    <property type="component" value="Unassembled WGS sequence"/>
</dbReference>
<dbReference type="InterPro" id="IPR009008">
    <property type="entry name" value="Val/Leu/Ile-tRNA-synth_edit"/>
</dbReference>
<dbReference type="Gene3D" id="1.10.730.10">
    <property type="entry name" value="Isoleucyl-tRNA Synthetase, Domain 1"/>
    <property type="match status" value="1"/>
</dbReference>
<dbReference type="EC" id="6.1.1.9" evidence="3"/>
<dbReference type="Pfam" id="PF10458">
    <property type="entry name" value="Val_tRNA-synt_C"/>
    <property type="match status" value="1"/>
</dbReference>
<keyword evidence="10 13" id="KW-0030">Aminoacyl-tRNA synthetase</keyword>
<evidence type="ECO:0000256" key="1">
    <source>
        <dbReference type="ARBA" id="ARBA00004496"/>
    </source>
</evidence>
<evidence type="ECO:0000256" key="4">
    <source>
        <dbReference type="ARBA" id="ARBA00022490"/>
    </source>
</evidence>